<organism evidence="1">
    <name type="scientific">uncultured Caudovirales phage</name>
    <dbReference type="NCBI Taxonomy" id="2100421"/>
    <lineage>
        <taxon>Viruses</taxon>
        <taxon>Duplodnaviria</taxon>
        <taxon>Heunggongvirae</taxon>
        <taxon>Uroviricota</taxon>
        <taxon>Caudoviricetes</taxon>
        <taxon>Peduoviridae</taxon>
        <taxon>Maltschvirus</taxon>
        <taxon>Maltschvirus maltsch</taxon>
    </lineage>
</organism>
<dbReference type="SUPFAM" id="SSF103084">
    <property type="entry name" value="Holliday junction resolvase RusA"/>
    <property type="match status" value="1"/>
</dbReference>
<dbReference type="GO" id="GO:0006281">
    <property type="term" value="P:DNA repair"/>
    <property type="evidence" value="ECO:0007669"/>
    <property type="project" value="InterPro"/>
</dbReference>
<evidence type="ECO:0000313" key="1">
    <source>
        <dbReference type="EMBL" id="CAB4142425.1"/>
    </source>
</evidence>
<accession>A0A6J5M603</accession>
<proteinExistence type="predicted"/>
<dbReference type="InterPro" id="IPR036614">
    <property type="entry name" value="RusA-like_sf"/>
</dbReference>
<dbReference type="Pfam" id="PF05866">
    <property type="entry name" value="RusA"/>
    <property type="match status" value="1"/>
</dbReference>
<name>A0A6J5M603_9CAUD</name>
<sequence>MFQLFVAGDPRPQGSKKAFNRGGRIVLVEANKDLPAWREHMKKSFELKFMEFDTRFEVAISVSLTFWLKRPKSVKRQFATGTYDIDKLTRSCLDSLQSAGVIANDNLVVDLVVRKNYDDLHESGVLVTIIPFDNETITAGVSELDRKRKGYV</sequence>
<protein>
    <submittedName>
        <fullName evidence="1">Rus Holliday junction resolvase</fullName>
    </submittedName>
</protein>
<dbReference type="InterPro" id="IPR008822">
    <property type="entry name" value="Endonuclease_RusA-like"/>
</dbReference>
<dbReference type="GO" id="GO:0000287">
    <property type="term" value="F:magnesium ion binding"/>
    <property type="evidence" value="ECO:0007669"/>
    <property type="project" value="InterPro"/>
</dbReference>
<dbReference type="GO" id="GO:0006310">
    <property type="term" value="P:DNA recombination"/>
    <property type="evidence" value="ECO:0007669"/>
    <property type="project" value="InterPro"/>
</dbReference>
<gene>
    <name evidence="1" type="ORF">UFOVP437_11</name>
</gene>
<reference evidence="1" key="1">
    <citation type="submission" date="2020-04" db="EMBL/GenBank/DDBJ databases">
        <authorList>
            <person name="Chiriac C."/>
            <person name="Salcher M."/>
            <person name="Ghai R."/>
            <person name="Kavagutti S V."/>
        </authorList>
    </citation>
    <scope>NUCLEOTIDE SEQUENCE</scope>
</reference>
<dbReference type="Gene3D" id="3.30.1330.70">
    <property type="entry name" value="Holliday junction resolvase RusA"/>
    <property type="match status" value="1"/>
</dbReference>
<dbReference type="EMBL" id="LR796417">
    <property type="protein sequence ID" value="CAB4142425.1"/>
    <property type="molecule type" value="Genomic_DNA"/>
</dbReference>